<gene>
    <name evidence="1" type="ORF">SAMN04487969_11627</name>
</gene>
<dbReference type="RefSeq" id="WP_143088617.1">
    <property type="nucleotide sequence ID" value="NZ_FONN01000016.1"/>
</dbReference>
<name>A0A1I2GGC3_9BACL</name>
<protein>
    <recommendedName>
        <fullName evidence="3">Paeninodin family lasso peptide</fullName>
    </recommendedName>
</protein>
<reference evidence="2" key="1">
    <citation type="submission" date="2016-10" db="EMBL/GenBank/DDBJ databases">
        <authorList>
            <person name="Varghese N."/>
            <person name="Submissions S."/>
        </authorList>
    </citation>
    <scope>NUCLEOTIDE SEQUENCE [LARGE SCALE GENOMIC DNA]</scope>
    <source>
        <strain evidence="2">CGMCC 1.10223</strain>
    </source>
</reference>
<dbReference type="NCBIfam" id="NF033524">
    <property type="entry name" value="lasso_PadeA_fam"/>
    <property type="match status" value="1"/>
</dbReference>
<accession>A0A1I2GGC3</accession>
<proteinExistence type="predicted"/>
<organism evidence="1 2">
    <name type="scientific">Paenibacillus algorifonticola</name>
    <dbReference type="NCBI Taxonomy" id="684063"/>
    <lineage>
        <taxon>Bacteria</taxon>
        <taxon>Bacillati</taxon>
        <taxon>Bacillota</taxon>
        <taxon>Bacilli</taxon>
        <taxon>Bacillales</taxon>
        <taxon>Paenibacillaceae</taxon>
        <taxon>Paenibacillus</taxon>
    </lineage>
</organism>
<evidence type="ECO:0000313" key="2">
    <source>
        <dbReference type="Proteomes" id="UP000183410"/>
    </source>
</evidence>
<dbReference type="EMBL" id="FONN01000016">
    <property type="protein sequence ID" value="SFF16562.1"/>
    <property type="molecule type" value="Genomic_DNA"/>
</dbReference>
<dbReference type="Proteomes" id="UP000183410">
    <property type="component" value="Unassembled WGS sequence"/>
</dbReference>
<dbReference type="AlphaFoldDB" id="A0A1I2GGC3"/>
<evidence type="ECO:0000313" key="1">
    <source>
        <dbReference type="EMBL" id="SFF16562.1"/>
    </source>
</evidence>
<keyword evidence="2" id="KW-1185">Reference proteome</keyword>
<evidence type="ECO:0008006" key="3">
    <source>
        <dbReference type="Google" id="ProtNLM"/>
    </source>
</evidence>
<dbReference type="InterPro" id="IPR049825">
    <property type="entry name" value="Lasso_PadeA-like"/>
</dbReference>
<dbReference type="OrthoDB" id="2913105at2"/>
<sequence>MEKQQWQAPVLETLQVSETMAGVGTRYIDFVKAGDFDVTDDPTPFPIDPGTSFS</sequence>